<organism evidence="14 15">
    <name type="scientific">Agaricicola taiwanensis</name>
    <dbReference type="NCBI Taxonomy" id="591372"/>
    <lineage>
        <taxon>Bacteria</taxon>
        <taxon>Pseudomonadati</taxon>
        <taxon>Pseudomonadota</taxon>
        <taxon>Alphaproteobacteria</taxon>
        <taxon>Rhodobacterales</taxon>
        <taxon>Paracoccaceae</taxon>
        <taxon>Agaricicola</taxon>
    </lineage>
</organism>
<name>A0A8J2YH24_9RHOB</name>
<sequence>MTIRIEDYAMIGDCETAALVSHNGSIDWLCFPRFDSSACFAALLGNPDNGRWLLTPKGPLLHRSRRYRRDTLILETEYETATGAATVIDFMPLRDGSRDLIRIVAGTRGEVEFEVEFTLRCDYGRSVPWISHADDGALVAIAGPDMLVLRTPVDLKGEDMHTVGTFTVSAGERVPFVLTHAASHLAPPPGRKPFGALEETEAFWRDFTGRCPNVGPWTEDVKRSLITLKALTYMPTGGIVAAATTSLPEHIGGTRNWDYRICWLRDATMTLLAFMKLGYYEEAEAWRNWLLRAVAGDPGQMQIMYGLSGERNLLEWEVPWLEGFQNSKPVRVGNAAAEQFQLDVYGEVADAMTQALRGGLPRHPRTGALAEVIMPYLEKAWREPDEGIWEVRGPRQHFTHSKVMAWVAFDRIATLAAETEGGDELARRWRRAADEIHADVCEKGFDPELNTFVQAYGSKALDASLLHIPMMGFLPPDDPRVIGLVAAIEQHLTVDGLVQRYSTHMTNDGLPPGEGVFIACSFWLADVLNMQGRKEDALRLFERLRGLANDVGLMSEEYDPAARQMLGNFPQAFSHVGLINTALNLASHHGPAEERAKTAEEAVFEAD</sequence>
<evidence type="ECO:0000259" key="13">
    <source>
        <dbReference type="Pfam" id="PF19291"/>
    </source>
</evidence>
<dbReference type="RefSeq" id="WP_188409282.1">
    <property type="nucleotide sequence ID" value="NZ_BMCP01000002.1"/>
</dbReference>
<comment type="similarity">
    <text evidence="2">Belongs to the glycosyl hydrolase 15 family.</text>
</comment>
<evidence type="ECO:0000256" key="3">
    <source>
        <dbReference type="ARBA" id="ARBA00012757"/>
    </source>
</evidence>
<protein>
    <recommendedName>
        <fullName evidence="4">Trehalase</fullName>
        <ecNumber evidence="3">3.2.1.28</ecNumber>
    </recommendedName>
    <alternativeName>
        <fullName evidence="8">Alpha,alpha-trehalase</fullName>
    </alternativeName>
    <alternativeName>
        <fullName evidence="9">Alpha,alpha-trehalose glucohydrolase</fullName>
    </alternativeName>
</protein>
<evidence type="ECO:0000256" key="11">
    <source>
        <dbReference type="ARBA" id="ARBA00060615"/>
    </source>
</evidence>
<keyword evidence="6" id="KW-0119">Carbohydrate metabolism</keyword>
<dbReference type="EC" id="3.2.1.28" evidence="3"/>
<evidence type="ECO:0000256" key="10">
    <source>
        <dbReference type="ARBA" id="ARBA00053030"/>
    </source>
</evidence>
<dbReference type="SUPFAM" id="SSF48208">
    <property type="entry name" value="Six-hairpin glycosidases"/>
    <property type="match status" value="1"/>
</dbReference>
<dbReference type="AlphaFoldDB" id="A0A8J2YH24"/>
<evidence type="ECO:0000256" key="4">
    <source>
        <dbReference type="ARBA" id="ARBA00019905"/>
    </source>
</evidence>
<dbReference type="Proteomes" id="UP000602745">
    <property type="component" value="Unassembled WGS sequence"/>
</dbReference>
<dbReference type="InterPro" id="IPR008928">
    <property type="entry name" value="6-hairpin_glycosidase_sf"/>
</dbReference>
<feature type="domain" description="Trehalase-like N-terminal" evidence="13">
    <location>
        <begin position="3"/>
        <end position="170"/>
    </location>
</feature>
<evidence type="ECO:0000256" key="5">
    <source>
        <dbReference type="ARBA" id="ARBA00022801"/>
    </source>
</evidence>
<dbReference type="GO" id="GO:0004555">
    <property type="term" value="F:alpha,alpha-trehalase activity"/>
    <property type="evidence" value="ECO:0007669"/>
    <property type="project" value="UniProtKB-EC"/>
</dbReference>
<dbReference type="Pfam" id="PF00723">
    <property type="entry name" value="Glyco_hydro_15"/>
    <property type="match status" value="1"/>
</dbReference>
<evidence type="ECO:0000256" key="1">
    <source>
        <dbReference type="ARBA" id="ARBA00001576"/>
    </source>
</evidence>
<dbReference type="EMBL" id="BMCP01000002">
    <property type="protein sequence ID" value="GGE39870.1"/>
    <property type="molecule type" value="Genomic_DNA"/>
</dbReference>
<evidence type="ECO:0000256" key="8">
    <source>
        <dbReference type="ARBA" id="ARBA00030473"/>
    </source>
</evidence>
<reference evidence="14" key="1">
    <citation type="journal article" date="2014" name="Int. J. Syst. Evol. Microbiol.">
        <title>Complete genome sequence of Corynebacterium casei LMG S-19264T (=DSM 44701T), isolated from a smear-ripened cheese.</title>
        <authorList>
            <consortium name="US DOE Joint Genome Institute (JGI-PGF)"/>
            <person name="Walter F."/>
            <person name="Albersmeier A."/>
            <person name="Kalinowski J."/>
            <person name="Ruckert C."/>
        </authorList>
    </citation>
    <scope>NUCLEOTIDE SEQUENCE</scope>
    <source>
        <strain evidence="14">CCM 7684</strain>
    </source>
</reference>
<comment type="catalytic activity">
    <reaction evidence="1">
        <text>alpha,alpha-trehalose + H2O = alpha-D-glucose + beta-D-glucose</text>
        <dbReference type="Rhea" id="RHEA:32675"/>
        <dbReference type="ChEBI" id="CHEBI:15377"/>
        <dbReference type="ChEBI" id="CHEBI:15903"/>
        <dbReference type="ChEBI" id="CHEBI:16551"/>
        <dbReference type="ChEBI" id="CHEBI:17925"/>
        <dbReference type="EC" id="3.2.1.28"/>
    </reaction>
</comment>
<dbReference type="PANTHER" id="PTHR31616">
    <property type="entry name" value="TREHALASE"/>
    <property type="match status" value="1"/>
</dbReference>
<dbReference type="FunFam" id="1.50.10.10:FF:000005">
    <property type="entry name" value="Glycosyl hydrolase, glucoamylase"/>
    <property type="match status" value="1"/>
</dbReference>
<evidence type="ECO:0000256" key="7">
    <source>
        <dbReference type="ARBA" id="ARBA00023295"/>
    </source>
</evidence>
<dbReference type="InterPro" id="IPR045582">
    <property type="entry name" value="Trehalase-like_N"/>
</dbReference>
<dbReference type="InterPro" id="IPR012341">
    <property type="entry name" value="6hp_glycosidase-like_sf"/>
</dbReference>
<dbReference type="Gene3D" id="1.50.10.10">
    <property type="match status" value="1"/>
</dbReference>
<dbReference type="Pfam" id="PF19291">
    <property type="entry name" value="TREH_N"/>
    <property type="match status" value="1"/>
</dbReference>
<reference evidence="14" key="2">
    <citation type="submission" date="2020-09" db="EMBL/GenBank/DDBJ databases">
        <authorList>
            <person name="Sun Q."/>
            <person name="Sedlacek I."/>
        </authorList>
    </citation>
    <scope>NUCLEOTIDE SEQUENCE</scope>
    <source>
        <strain evidence="14">CCM 7684</strain>
    </source>
</reference>
<comment type="pathway">
    <text evidence="11">Glycan degradation; trehalose degradation; D-glucose from alpha,alpha-trehalose: step 1/1.</text>
</comment>
<evidence type="ECO:0000256" key="9">
    <source>
        <dbReference type="ARBA" id="ARBA00031637"/>
    </source>
</evidence>
<keyword evidence="7" id="KW-0326">Glycosidase</keyword>
<dbReference type="GO" id="GO:0005993">
    <property type="term" value="P:trehalose catabolic process"/>
    <property type="evidence" value="ECO:0007669"/>
    <property type="project" value="UniProtKB-ARBA"/>
</dbReference>
<feature type="domain" description="GH15-like" evidence="12">
    <location>
        <begin position="221"/>
        <end position="582"/>
    </location>
</feature>
<accession>A0A8J2YH24</accession>
<keyword evidence="5" id="KW-0378">Hydrolase</keyword>
<evidence type="ECO:0000259" key="12">
    <source>
        <dbReference type="Pfam" id="PF00723"/>
    </source>
</evidence>
<proteinExistence type="inferred from homology"/>
<evidence type="ECO:0000256" key="6">
    <source>
        <dbReference type="ARBA" id="ARBA00023277"/>
    </source>
</evidence>
<dbReference type="PANTHER" id="PTHR31616:SF0">
    <property type="entry name" value="GLUCAN 1,4-ALPHA-GLUCOSIDASE"/>
    <property type="match status" value="1"/>
</dbReference>
<evidence type="ECO:0000313" key="14">
    <source>
        <dbReference type="EMBL" id="GGE39870.1"/>
    </source>
</evidence>
<evidence type="ECO:0000256" key="2">
    <source>
        <dbReference type="ARBA" id="ARBA00006188"/>
    </source>
</evidence>
<keyword evidence="15" id="KW-1185">Reference proteome</keyword>
<dbReference type="InterPro" id="IPR011613">
    <property type="entry name" value="GH15-like"/>
</dbReference>
<evidence type="ECO:0000313" key="15">
    <source>
        <dbReference type="Proteomes" id="UP000602745"/>
    </source>
</evidence>
<comment type="caution">
    <text evidence="14">The sequence shown here is derived from an EMBL/GenBank/DDBJ whole genome shotgun (WGS) entry which is preliminary data.</text>
</comment>
<gene>
    <name evidence="14" type="ORF">GCM10007276_16480</name>
</gene>
<comment type="cofactor">
    <cofactor evidence="10">
        <name>phosphate</name>
        <dbReference type="ChEBI" id="CHEBI:43474"/>
    </cofactor>
</comment>